<dbReference type="PROSITE" id="PS50113">
    <property type="entry name" value="PAC"/>
    <property type="match status" value="2"/>
</dbReference>
<dbReference type="EMBL" id="UOFH01000306">
    <property type="protein sequence ID" value="VAW65078.1"/>
    <property type="molecule type" value="Genomic_DNA"/>
</dbReference>
<proteinExistence type="predicted"/>
<dbReference type="SUPFAM" id="SSF55874">
    <property type="entry name" value="ATPase domain of HSP90 chaperone/DNA topoisomerase II/histidine kinase"/>
    <property type="match status" value="1"/>
</dbReference>
<evidence type="ECO:0000259" key="6">
    <source>
        <dbReference type="PROSITE" id="PS50113"/>
    </source>
</evidence>
<dbReference type="Pfam" id="PF08447">
    <property type="entry name" value="PAS_3"/>
    <property type="match status" value="1"/>
</dbReference>
<evidence type="ECO:0000313" key="7">
    <source>
        <dbReference type="EMBL" id="VAW65078.1"/>
    </source>
</evidence>
<dbReference type="Pfam" id="PF17149">
    <property type="entry name" value="CHASE5"/>
    <property type="match status" value="1"/>
</dbReference>
<evidence type="ECO:0000259" key="3">
    <source>
        <dbReference type="PROSITE" id="PS50109"/>
    </source>
</evidence>
<dbReference type="SMART" id="SM00091">
    <property type="entry name" value="PAS"/>
    <property type="match status" value="2"/>
</dbReference>
<dbReference type="SUPFAM" id="SSF52172">
    <property type="entry name" value="CheY-like"/>
    <property type="match status" value="1"/>
</dbReference>
<evidence type="ECO:0000256" key="2">
    <source>
        <dbReference type="SAM" id="Phobius"/>
    </source>
</evidence>
<dbReference type="Pfam" id="PF08448">
    <property type="entry name" value="PAS_4"/>
    <property type="match status" value="1"/>
</dbReference>
<keyword evidence="2" id="KW-0812">Transmembrane</keyword>
<dbReference type="PANTHER" id="PTHR43065:SF42">
    <property type="entry name" value="TWO-COMPONENT SENSOR PPRA"/>
    <property type="match status" value="1"/>
</dbReference>
<dbReference type="PRINTS" id="PR00344">
    <property type="entry name" value="BCTRLSENSOR"/>
</dbReference>
<dbReference type="SUPFAM" id="SSF55785">
    <property type="entry name" value="PYP-like sensor domain (PAS domain)"/>
    <property type="match status" value="2"/>
</dbReference>
<feature type="domain" description="PAS" evidence="5">
    <location>
        <begin position="232"/>
        <end position="305"/>
    </location>
</feature>
<dbReference type="CDD" id="cd00082">
    <property type="entry name" value="HisKA"/>
    <property type="match status" value="1"/>
</dbReference>
<reference evidence="7" key="1">
    <citation type="submission" date="2018-06" db="EMBL/GenBank/DDBJ databases">
        <authorList>
            <person name="Zhirakovskaya E."/>
        </authorList>
    </citation>
    <scope>NUCLEOTIDE SEQUENCE</scope>
</reference>
<dbReference type="InterPro" id="IPR000700">
    <property type="entry name" value="PAS-assoc_C"/>
</dbReference>
<dbReference type="InterPro" id="IPR033414">
    <property type="entry name" value="Sensor_dom"/>
</dbReference>
<dbReference type="Pfam" id="PF00072">
    <property type="entry name" value="Response_reg"/>
    <property type="match status" value="1"/>
</dbReference>
<feature type="domain" description="Histidine kinase" evidence="3">
    <location>
        <begin position="505"/>
        <end position="726"/>
    </location>
</feature>
<dbReference type="Pfam" id="PF02518">
    <property type="entry name" value="HATPase_c"/>
    <property type="match status" value="1"/>
</dbReference>
<dbReference type="SMART" id="SM00388">
    <property type="entry name" value="HisKA"/>
    <property type="match status" value="1"/>
</dbReference>
<dbReference type="Gene3D" id="3.40.50.2300">
    <property type="match status" value="1"/>
</dbReference>
<dbReference type="InterPro" id="IPR013655">
    <property type="entry name" value="PAS_fold_3"/>
</dbReference>
<dbReference type="CDD" id="cd00130">
    <property type="entry name" value="PAS"/>
    <property type="match status" value="2"/>
</dbReference>
<protein>
    <submittedName>
        <fullName evidence="7">Diguanylate cyclase/phosphodiesterase (GGDEF &amp; EAL domains) with PAS/PAC sensor(S)</fullName>
    </submittedName>
</protein>
<dbReference type="InterPro" id="IPR036097">
    <property type="entry name" value="HisK_dim/P_sf"/>
</dbReference>
<feature type="domain" description="PAS" evidence="5">
    <location>
        <begin position="380"/>
        <end position="438"/>
    </location>
</feature>
<dbReference type="Gene3D" id="3.30.565.10">
    <property type="entry name" value="Histidine kinase-like ATPase, C-terminal domain"/>
    <property type="match status" value="1"/>
</dbReference>
<dbReference type="Gene3D" id="1.10.287.130">
    <property type="match status" value="1"/>
</dbReference>
<dbReference type="InterPro" id="IPR036890">
    <property type="entry name" value="HATPase_C_sf"/>
</dbReference>
<dbReference type="SUPFAM" id="SSF47384">
    <property type="entry name" value="Homodimeric domain of signal transducing histidine kinase"/>
    <property type="match status" value="1"/>
</dbReference>
<dbReference type="PROSITE" id="PS50110">
    <property type="entry name" value="RESPONSE_REGULATORY"/>
    <property type="match status" value="1"/>
</dbReference>
<dbReference type="InterPro" id="IPR004358">
    <property type="entry name" value="Sig_transdc_His_kin-like_C"/>
</dbReference>
<dbReference type="GO" id="GO:0000155">
    <property type="term" value="F:phosphorelay sensor kinase activity"/>
    <property type="evidence" value="ECO:0007669"/>
    <property type="project" value="InterPro"/>
</dbReference>
<feature type="transmembrane region" description="Helical" evidence="2">
    <location>
        <begin position="15"/>
        <end position="36"/>
    </location>
</feature>
<dbReference type="AlphaFoldDB" id="A0A3B0X9Z3"/>
<dbReference type="SMART" id="SM00387">
    <property type="entry name" value="HATPase_c"/>
    <property type="match status" value="1"/>
</dbReference>
<accession>A0A3B0X9Z3</accession>
<keyword evidence="2" id="KW-0472">Membrane</keyword>
<dbReference type="InterPro" id="IPR005467">
    <property type="entry name" value="His_kinase_dom"/>
</dbReference>
<evidence type="ECO:0000259" key="5">
    <source>
        <dbReference type="PROSITE" id="PS50112"/>
    </source>
</evidence>
<dbReference type="PROSITE" id="PS50112">
    <property type="entry name" value="PAS"/>
    <property type="match status" value="2"/>
</dbReference>
<dbReference type="InterPro" id="IPR001789">
    <property type="entry name" value="Sig_transdc_resp-reg_receiver"/>
</dbReference>
<dbReference type="PANTHER" id="PTHR43065">
    <property type="entry name" value="SENSOR HISTIDINE KINASE"/>
    <property type="match status" value="1"/>
</dbReference>
<feature type="domain" description="PAC" evidence="6">
    <location>
        <begin position="441"/>
        <end position="492"/>
    </location>
</feature>
<sequence>MKKENRNKSSIARRFIFYIVLFSSFVTLVITAFQLYRDYKIDLNLIHEELEQIESVHLDSLSAALWTSNSKLLQTSIEGILKIRDIQYIEIRDEQKLWNKAGEIIGDNNIERIYPMTYRHRGKDIDIGQLIVNVSLNGVYQRLYDTIWVVLVSNAVKTFLVVLFIYFLFYNLIARHLFAISDFSEKQHPLSDNKPLMLERNDKYNDEFDVVVRSINEMHTRLHEKIHEIDQQKKYLSQTLDSIGDAVITTDDRGKVTRLNPVAEELTGWTNKEAEGQSVSVIFSIVNASTGEAIANPVEKVLATGEIVYLSNHTTLISKGGQKFHIADSAAPIRDDEKILGMVLVFNDVTEQYKIREALKESEKKLRLIYTQVPGIVYQFKIDAQGNRSFPYVSPAVEQHIGVPADELMKDAEKWFELTHPDDSAELERSIVESMKNLSVWEWEGRFIKNNGEVVWLNGISTPERTDDGSTLWHGVIVNVTERVQADETIRRTQKMDALGKLTGGIAHDYNNMLGVVMGYADILKDQLDDKPVLQQYAEKIGHAGERGAKLTKKLLSFSKNKTTDAESLNINTALKYEQHMLEKTLTSRIKLELKLSEELWPVNLDESEFEDALLNICINAMHAIKGNGKLILETCNAQVNEVEARVLELTAGDYVKFSLRDTGKGMSEEIKEKIFDPFYSTKGEKGTGLGLSQVYGFVSRSGGAIKVESVIDKGTEFVLFFPRYLDENTKIESSTTEIKKETNGKETILVVDDEVDLLALTCEILIQHNYRVFHADNAKYALEILQQEKIDLLLSDIIMPDMDGYTLASIVTEKYPHVKIQLASGFPGEHDVENVDATLSKNILHKPYNSSALLACVQDLLSREG</sequence>
<keyword evidence="2" id="KW-1133">Transmembrane helix</keyword>
<feature type="domain" description="Response regulatory" evidence="4">
    <location>
        <begin position="748"/>
        <end position="862"/>
    </location>
</feature>
<dbReference type="Gene3D" id="3.30.450.20">
    <property type="entry name" value="PAS domain"/>
    <property type="match status" value="2"/>
</dbReference>
<dbReference type="InterPro" id="IPR001610">
    <property type="entry name" value="PAC"/>
</dbReference>
<dbReference type="Pfam" id="PF00512">
    <property type="entry name" value="HisKA"/>
    <property type="match status" value="1"/>
</dbReference>
<dbReference type="InterPro" id="IPR011006">
    <property type="entry name" value="CheY-like_superfamily"/>
</dbReference>
<dbReference type="NCBIfam" id="TIGR00229">
    <property type="entry name" value="sensory_box"/>
    <property type="match status" value="2"/>
</dbReference>
<dbReference type="InterPro" id="IPR035965">
    <property type="entry name" value="PAS-like_dom_sf"/>
</dbReference>
<evidence type="ECO:0000256" key="1">
    <source>
        <dbReference type="ARBA" id="ARBA00022553"/>
    </source>
</evidence>
<dbReference type="SMART" id="SM00086">
    <property type="entry name" value="PAC"/>
    <property type="match status" value="2"/>
</dbReference>
<dbReference type="SMART" id="SM00448">
    <property type="entry name" value="REC"/>
    <property type="match status" value="1"/>
</dbReference>
<evidence type="ECO:0000259" key="4">
    <source>
        <dbReference type="PROSITE" id="PS50110"/>
    </source>
</evidence>
<dbReference type="PROSITE" id="PS50109">
    <property type="entry name" value="HIS_KIN"/>
    <property type="match status" value="1"/>
</dbReference>
<dbReference type="InterPro" id="IPR000014">
    <property type="entry name" value="PAS"/>
</dbReference>
<dbReference type="InterPro" id="IPR003594">
    <property type="entry name" value="HATPase_dom"/>
</dbReference>
<gene>
    <name evidence="7" type="ORF">MNBD_GAMMA08-880</name>
</gene>
<organism evidence="7">
    <name type="scientific">hydrothermal vent metagenome</name>
    <dbReference type="NCBI Taxonomy" id="652676"/>
    <lineage>
        <taxon>unclassified sequences</taxon>
        <taxon>metagenomes</taxon>
        <taxon>ecological metagenomes</taxon>
    </lineage>
</organism>
<feature type="domain" description="PAC" evidence="6">
    <location>
        <begin position="310"/>
        <end position="361"/>
    </location>
</feature>
<keyword evidence="1" id="KW-0597">Phosphoprotein</keyword>
<dbReference type="InterPro" id="IPR013656">
    <property type="entry name" value="PAS_4"/>
</dbReference>
<dbReference type="InterPro" id="IPR003661">
    <property type="entry name" value="HisK_dim/P_dom"/>
</dbReference>
<name>A0A3B0X9Z3_9ZZZZ</name>
<feature type="transmembrane region" description="Helical" evidence="2">
    <location>
        <begin position="147"/>
        <end position="169"/>
    </location>
</feature>